<evidence type="ECO:0000256" key="2">
    <source>
        <dbReference type="ARBA" id="ARBA00023125"/>
    </source>
</evidence>
<keyword evidence="6" id="KW-1185">Reference proteome</keyword>
<name>A0A845MFT9_9PROT</name>
<organism evidence="5 6">
    <name type="scientific">Sneathiella chungangensis</name>
    <dbReference type="NCBI Taxonomy" id="1418234"/>
    <lineage>
        <taxon>Bacteria</taxon>
        <taxon>Pseudomonadati</taxon>
        <taxon>Pseudomonadota</taxon>
        <taxon>Alphaproteobacteria</taxon>
        <taxon>Sneathiellales</taxon>
        <taxon>Sneathiellaceae</taxon>
        <taxon>Sneathiella</taxon>
    </lineage>
</organism>
<dbReference type="PANTHER" id="PTHR33164:SF89">
    <property type="entry name" value="MARR FAMILY REGULATORY PROTEIN"/>
    <property type="match status" value="1"/>
</dbReference>
<keyword evidence="1" id="KW-0805">Transcription regulation</keyword>
<proteinExistence type="predicted"/>
<keyword evidence="3" id="KW-0804">Transcription</keyword>
<evidence type="ECO:0000256" key="3">
    <source>
        <dbReference type="ARBA" id="ARBA00023163"/>
    </source>
</evidence>
<feature type="domain" description="HTH marR-type" evidence="4">
    <location>
        <begin position="1"/>
        <end position="131"/>
    </location>
</feature>
<dbReference type="Proteomes" id="UP000445696">
    <property type="component" value="Unassembled WGS sequence"/>
</dbReference>
<evidence type="ECO:0000313" key="5">
    <source>
        <dbReference type="EMBL" id="MZR22709.1"/>
    </source>
</evidence>
<dbReference type="SMART" id="SM00347">
    <property type="entry name" value="HTH_MARR"/>
    <property type="match status" value="1"/>
</dbReference>
<dbReference type="InterPro" id="IPR036388">
    <property type="entry name" value="WH-like_DNA-bd_sf"/>
</dbReference>
<dbReference type="InterPro" id="IPR023187">
    <property type="entry name" value="Tscrpt_reg_MarR-type_CS"/>
</dbReference>
<dbReference type="PANTHER" id="PTHR33164">
    <property type="entry name" value="TRANSCRIPTIONAL REGULATOR, MARR FAMILY"/>
    <property type="match status" value="1"/>
</dbReference>
<dbReference type="GO" id="GO:0003677">
    <property type="term" value="F:DNA binding"/>
    <property type="evidence" value="ECO:0007669"/>
    <property type="project" value="UniProtKB-KW"/>
</dbReference>
<accession>A0A845MFT9</accession>
<evidence type="ECO:0000259" key="4">
    <source>
        <dbReference type="PROSITE" id="PS50995"/>
    </source>
</evidence>
<gene>
    <name evidence="5" type="ORF">GQF03_10235</name>
</gene>
<dbReference type="RefSeq" id="WP_161339177.1">
    <property type="nucleotide sequence ID" value="NZ_JBHSDG010000004.1"/>
</dbReference>
<dbReference type="InterPro" id="IPR036390">
    <property type="entry name" value="WH_DNA-bd_sf"/>
</dbReference>
<dbReference type="InterPro" id="IPR039422">
    <property type="entry name" value="MarR/SlyA-like"/>
</dbReference>
<dbReference type="PRINTS" id="PR00598">
    <property type="entry name" value="HTHMARR"/>
</dbReference>
<dbReference type="Pfam" id="PF12802">
    <property type="entry name" value="MarR_2"/>
    <property type="match status" value="1"/>
</dbReference>
<protein>
    <submittedName>
        <fullName evidence="5">MarR family transcriptional regulator</fullName>
    </submittedName>
</protein>
<keyword evidence="2" id="KW-0238">DNA-binding</keyword>
<dbReference type="GO" id="GO:0003700">
    <property type="term" value="F:DNA-binding transcription factor activity"/>
    <property type="evidence" value="ECO:0007669"/>
    <property type="project" value="InterPro"/>
</dbReference>
<dbReference type="SUPFAM" id="SSF46785">
    <property type="entry name" value="Winged helix' DNA-binding domain"/>
    <property type="match status" value="1"/>
</dbReference>
<dbReference type="PROSITE" id="PS50995">
    <property type="entry name" value="HTH_MARR_2"/>
    <property type="match status" value="1"/>
</dbReference>
<dbReference type="EMBL" id="WTVA01000004">
    <property type="protein sequence ID" value="MZR22709.1"/>
    <property type="molecule type" value="Genomic_DNA"/>
</dbReference>
<reference evidence="5 6" key="1">
    <citation type="journal article" date="2014" name="Int. J. Syst. Evol. Microbiol.">
        <title>Sneathiella chungangensis sp. nov., isolated from a marine sand, and emended description of the genus Sneathiella.</title>
        <authorList>
            <person name="Siamphan C."/>
            <person name="Kim H."/>
            <person name="Lee J.S."/>
            <person name="Kim W."/>
        </authorList>
    </citation>
    <scope>NUCLEOTIDE SEQUENCE [LARGE SCALE GENOMIC DNA]</scope>
    <source>
        <strain evidence="5 6">KCTC 32476</strain>
    </source>
</reference>
<dbReference type="Gene3D" id="1.10.10.10">
    <property type="entry name" value="Winged helix-like DNA-binding domain superfamily/Winged helix DNA-binding domain"/>
    <property type="match status" value="1"/>
</dbReference>
<evidence type="ECO:0000256" key="1">
    <source>
        <dbReference type="ARBA" id="ARBA00023015"/>
    </source>
</evidence>
<evidence type="ECO:0000313" key="6">
    <source>
        <dbReference type="Proteomes" id="UP000445696"/>
    </source>
</evidence>
<dbReference type="InterPro" id="IPR000835">
    <property type="entry name" value="HTH_MarR-typ"/>
</dbReference>
<dbReference type="OrthoDB" id="5522755at2"/>
<dbReference type="PROSITE" id="PS01117">
    <property type="entry name" value="HTH_MARR_1"/>
    <property type="match status" value="1"/>
</dbReference>
<dbReference type="GO" id="GO:0006950">
    <property type="term" value="P:response to stress"/>
    <property type="evidence" value="ECO:0007669"/>
    <property type="project" value="TreeGrafter"/>
</dbReference>
<comment type="caution">
    <text evidence="5">The sequence shown here is derived from an EMBL/GenBank/DDBJ whole genome shotgun (WGS) entry which is preliminary data.</text>
</comment>
<sequence>MKTDDQRRIKDLIERLGRISAADEWGDDINPTQWTALSYLARANRFSRSPSHVADFMATTRGTVSQTLKSLARKGLITENRSEHDKRSISYSITEKGEMLFNKTSTIEEAVLLLSGQEVSTLLTGLEALARTALKQRGYRSFGVCDTCDYHRKEPKGGYCNLLKLPLSPTDAKKICHEHRLVVEA</sequence>
<dbReference type="AlphaFoldDB" id="A0A845MFT9"/>